<evidence type="ECO:0000313" key="2">
    <source>
        <dbReference type="EMBL" id="MRX84087.1"/>
    </source>
</evidence>
<dbReference type="Pfam" id="PF01370">
    <property type="entry name" value="Epimerase"/>
    <property type="match status" value="1"/>
</dbReference>
<dbReference type="AlphaFoldDB" id="A0A6N7RSM2"/>
<proteinExistence type="predicted"/>
<protein>
    <submittedName>
        <fullName evidence="2">NAD-dependent epimerase/dehydratase family protein</fullName>
    </submittedName>
</protein>
<dbReference type="EMBL" id="VTFY01000021">
    <property type="protein sequence ID" value="MRX84087.1"/>
    <property type="molecule type" value="Genomic_DNA"/>
</dbReference>
<dbReference type="RefSeq" id="WP_154334943.1">
    <property type="nucleotide sequence ID" value="NZ_VTFY01000021.1"/>
</dbReference>
<gene>
    <name evidence="2" type="ORF">GJG86_16545</name>
</gene>
<sequence length="294" mass="31790">MKRILITGATSWIGSEVEAHLAAFPGRYGVERVSLRGDAWKERSWEGFDSVLHLAALSLEGPAALEQCLSVNRDLTAEVAKKARAEGVSQLIFTSTMHVYGAGSPGSVSEPITFETEPCPISPYGISKLEGERALADFAEDDIGIAILRPPLVYGPGCCGNFALLAKLARTAPIFPEVDNRRSMIFSRNLAELIRLIVEDGRTGLFLPQDQEPIRTSDLVALLATAQGSRVRLSKSLAPAARAAARYSEKARKVFGSSWYRSDVSDCGLSYRPFSFGESVLMTLGSSEGAGFRE</sequence>
<feature type="domain" description="NAD-dependent epimerase/dehydratase" evidence="1">
    <location>
        <begin position="4"/>
        <end position="202"/>
    </location>
</feature>
<dbReference type="SUPFAM" id="SSF51735">
    <property type="entry name" value="NAD(P)-binding Rossmann-fold domains"/>
    <property type="match status" value="1"/>
</dbReference>
<evidence type="ECO:0000259" key="1">
    <source>
        <dbReference type="Pfam" id="PF01370"/>
    </source>
</evidence>
<dbReference type="InterPro" id="IPR001509">
    <property type="entry name" value="Epimerase_deHydtase"/>
</dbReference>
<dbReference type="PANTHER" id="PTHR43245:SF58">
    <property type="entry name" value="BLL5923 PROTEIN"/>
    <property type="match status" value="1"/>
</dbReference>
<organism evidence="2 3">
    <name type="scientific">Eggerthella guodeyinii</name>
    <dbReference type="NCBI Taxonomy" id="2690837"/>
    <lineage>
        <taxon>Bacteria</taxon>
        <taxon>Bacillati</taxon>
        <taxon>Actinomycetota</taxon>
        <taxon>Coriobacteriia</taxon>
        <taxon>Eggerthellales</taxon>
        <taxon>Eggerthellaceae</taxon>
        <taxon>Eggerthella</taxon>
    </lineage>
</organism>
<accession>A0A6N7RSM2</accession>
<reference evidence="3" key="1">
    <citation type="submission" date="2019-08" db="EMBL/GenBank/DDBJ databases">
        <title>Arthrobacter sp. nov., isolated from plateau pika and Tibetan wild ass.</title>
        <authorList>
            <person name="Ge Y."/>
        </authorList>
    </citation>
    <scope>NUCLEOTIDE SEQUENCE [LARGE SCALE GENOMIC DNA]</scope>
    <source>
        <strain evidence="3">HF-4214</strain>
    </source>
</reference>
<dbReference type="InterPro" id="IPR050177">
    <property type="entry name" value="Lipid_A_modif_metabolic_enz"/>
</dbReference>
<name>A0A6N7RSM2_9ACTN</name>
<dbReference type="InterPro" id="IPR036291">
    <property type="entry name" value="NAD(P)-bd_dom_sf"/>
</dbReference>
<dbReference type="PANTHER" id="PTHR43245">
    <property type="entry name" value="BIFUNCTIONAL POLYMYXIN RESISTANCE PROTEIN ARNA"/>
    <property type="match status" value="1"/>
</dbReference>
<keyword evidence="3" id="KW-1185">Reference proteome</keyword>
<comment type="caution">
    <text evidence="2">The sequence shown here is derived from an EMBL/GenBank/DDBJ whole genome shotgun (WGS) entry which is preliminary data.</text>
</comment>
<dbReference type="Gene3D" id="3.40.50.720">
    <property type="entry name" value="NAD(P)-binding Rossmann-like Domain"/>
    <property type="match status" value="1"/>
</dbReference>
<evidence type="ECO:0000313" key="3">
    <source>
        <dbReference type="Proteomes" id="UP000438093"/>
    </source>
</evidence>
<dbReference type="Proteomes" id="UP000438093">
    <property type="component" value="Unassembled WGS sequence"/>
</dbReference>